<feature type="domain" description="3-hydroxyisobutyrate dehydrogenase-like NAD-binding" evidence="9">
    <location>
        <begin position="218"/>
        <end position="338"/>
    </location>
</feature>
<dbReference type="OMA" id="ECRDIKL"/>
<dbReference type="STRING" id="655827.E9DVX3"/>
<comment type="similarity">
    <text evidence="1">Belongs to the four-carbon acid sugar kinase family.</text>
</comment>
<dbReference type="eggNOG" id="KOG0409">
    <property type="taxonomic scope" value="Eukaryota"/>
</dbReference>
<evidence type="ECO:0000313" key="11">
    <source>
        <dbReference type="EMBL" id="EFY92170.1"/>
    </source>
</evidence>
<feature type="domain" description="Four-carbon acid sugar kinase N-terminal" evidence="8">
    <location>
        <begin position="747"/>
        <end position="985"/>
    </location>
</feature>
<keyword evidence="6" id="KW-0119">Carbohydrate metabolism</keyword>
<dbReference type="InterPro" id="IPR029154">
    <property type="entry name" value="HIBADH-like_NADP-bd"/>
</dbReference>
<dbReference type="OrthoDB" id="48988at2759"/>
<dbReference type="PANTHER" id="PTHR43060:SF17">
    <property type="entry name" value="L-THREONATE DEHYDROGENASE"/>
    <property type="match status" value="1"/>
</dbReference>
<dbReference type="Pfam" id="PF03446">
    <property type="entry name" value="NAD_binding_2"/>
    <property type="match status" value="1"/>
</dbReference>
<protein>
    <submittedName>
        <fullName evidence="11">Ketose-bisphosphate aldolase class-II family protein</fullName>
    </submittedName>
</protein>
<sequence>MHTIHYRPHNFIVSQNGKQLQVGEMRTQAGQMPFTASKPDGTEPVSPHNIGFVGARGWSLPLLMGVVSMPEFQVRVYDDSSDLLPRLAALGAITKDSLVKVAKHSQIIVCATSDIKELESHLFCPQKGILPALPKHSIVLLSSNSQPSYYPYLLRRIADEGRPDVLLLDAACLAKSSHGNHHGRNVLVLSGPARALSEANRTLHGIPVQIWPIPGGLGQASKVEMVNQLLTGLHAAAAAEAMGLAAKAGQNTQVTFDIISNAAGTSSAFETRVPHMLSGDWKSQATWQPTLNSLKSAISTARKLHFPLPLTATVEQLFISGVSQGLGNDGDGALVRAYLPECPDLVRENAGRSSVNTSHASSGRAGDVSKIGFVGLGAMGQGMATSLIRAGFVVQGYDVNPPAVEAFASLGPDAISAGSPEEAISGSDVVLLMVQNASQIDDVLFGSCRGAAALSSGSVVIVSSTVPPEHVRNVNLRLKEMGKGVLLVDAPVSGGVARAANGTLTIICSGEDEGLSKVRGVLLAMTGGEKNLCQVEGGIGMASSVKLINQLLAGVHIAAAAEAMAFAARLDLDTQIVFDIFKTSSAWSWMFENRVPQMLNGDWTPHSALAIFVKDLGIVLDEAARLNYYAPISSAAHTLYLAGAGHGWTNESDSGVVRLWEMLGPSVRSKAKEKLGNLNNQGTSSAANQSVEDQAKMTSIMNPGSDNHKGPQRLPAAPVLASLPPEYPHDVLSSIRGVVGSDQVPTLVILDDDPTGTQTCHDIDVLTVWDSETLDSEFRLDPRGFFILTNSRALPSAAARKLIQEICAKVAQAAKKANKAFEIVLRGDSTLRGHLPEEPEAAEAALGAFDGWIISPFFAQGGRYTIDDVHYVKEGDTLVPASQTQFAADATFGYQNSNLRQYMLEKCGPRFNDDSFLSITLQDIREGGPKAVTEKLLSVGPDSNRVVIVNAVAESDMHVFVAGLLEAEKAGRRYLYRTGAAFVSSRLGIKGKLPLTMKDLGVTSAAGERRPGGLIIAGSYVPKTTVQLEALTQRLKAKLQVVELKVPDLIASEDAAESIVRAAAQAVSIKLYAGHDVLVMTSRELIKGDDGLSSLNIGSKVANSLMQLLELVDVHPRYIIAKGGITSSDTATKGLKMKRARVLGQAAPGVPLWRCDEETSRHRGVPFVVFPGNVGNEDTLADLVEAWAMPDEAS</sequence>
<feature type="domain" description="Four-carbon acid sugar kinase nucleotide binding" evidence="10">
    <location>
        <begin position="1014"/>
        <end position="1180"/>
    </location>
</feature>
<gene>
    <name evidence="11" type="ORF">MAC_01771</name>
</gene>
<dbReference type="AlphaFoldDB" id="E9DVX3"/>
<evidence type="ECO:0000256" key="3">
    <source>
        <dbReference type="ARBA" id="ARBA00022741"/>
    </source>
</evidence>
<dbReference type="HOGENOM" id="CLU_002829_0_0_1"/>
<feature type="domain" description="6-phosphogluconate dehydrogenase NADP-binding" evidence="7">
    <location>
        <begin position="370"/>
        <end position="526"/>
    </location>
</feature>
<dbReference type="EMBL" id="GL698477">
    <property type="protein sequence ID" value="EFY92170.1"/>
    <property type="molecule type" value="Genomic_DNA"/>
</dbReference>
<dbReference type="GO" id="GO:0016301">
    <property type="term" value="F:kinase activity"/>
    <property type="evidence" value="ECO:0007669"/>
    <property type="project" value="UniProtKB-KW"/>
</dbReference>
<evidence type="ECO:0000256" key="2">
    <source>
        <dbReference type="ARBA" id="ARBA00022679"/>
    </source>
</evidence>
<dbReference type="InterPro" id="IPR006115">
    <property type="entry name" value="6PGDH_NADP-bd"/>
</dbReference>
<dbReference type="SUPFAM" id="SSF48179">
    <property type="entry name" value="6-phosphogluconate dehydrogenase C-terminal domain-like"/>
    <property type="match status" value="2"/>
</dbReference>
<evidence type="ECO:0000313" key="12">
    <source>
        <dbReference type="Proteomes" id="UP000002499"/>
    </source>
</evidence>
<keyword evidence="4" id="KW-0418">Kinase</keyword>
<dbReference type="Gene3D" id="3.40.50.720">
    <property type="entry name" value="NAD(P)-binding Rossmann-like Domain"/>
    <property type="match status" value="2"/>
</dbReference>
<dbReference type="GO" id="GO:0050661">
    <property type="term" value="F:NADP binding"/>
    <property type="evidence" value="ECO:0007669"/>
    <property type="project" value="InterPro"/>
</dbReference>
<proteinExistence type="inferred from homology"/>
<dbReference type="SUPFAM" id="SSF51735">
    <property type="entry name" value="NAD(P)-binding Rossmann-fold domains"/>
    <property type="match status" value="2"/>
</dbReference>
<evidence type="ECO:0000256" key="4">
    <source>
        <dbReference type="ARBA" id="ARBA00022777"/>
    </source>
</evidence>
<dbReference type="InParanoid" id="E9DVX3"/>
<keyword evidence="12" id="KW-1185">Reference proteome</keyword>
<feature type="domain" description="3-hydroxyisobutyrate dehydrogenase-like NAD-binding" evidence="9">
    <location>
        <begin position="540"/>
        <end position="659"/>
    </location>
</feature>
<dbReference type="InterPro" id="IPR008927">
    <property type="entry name" value="6-PGluconate_DH-like_C_sf"/>
</dbReference>
<evidence type="ECO:0000259" key="9">
    <source>
        <dbReference type="Pfam" id="PF14833"/>
    </source>
</evidence>
<evidence type="ECO:0000259" key="8">
    <source>
        <dbReference type="Pfam" id="PF07005"/>
    </source>
</evidence>
<dbReference type="InterPro" id="IPR036291">
    <property type="entry name" value="NAD(P)-bd_dom_sf"/>
</dbReference>
<dbReference type="InterPro" id="IPR010737">
    <property type="entry name" value="4-carb_acid_sugar_kinase_N"/>
</dbReference>
<dbReference type="InterPro" id="IPR037051">
    <property type="entry name" value="4-carb_acid_sugar_kinase_N_sf"/>
</dbReference>
<dbReference type="Gene3D" id="1.10.1040.10">
    <property type="entry name" value="N-(1-d-carboxylethyl)-l-norvaline Dehydrogenase, domain 2"/>
    <property type="match status" value="2"/>
</dbReference>
<dbReference type="GO" id="GO:0005524">
    <property type="term" value="F:ATP binding"/>
    <property type="evidence" value="ECO:0007669"/>
    <property type="project" value="UniProtKB-KW"/>
</dbReference>
<dbReference type="GO" id="GO:0051287">
    <property type="term" value="F:NAD binding"/>
    <property type="evidence" value="ECO:0007669"/>
    <property type="project" value="InterPro"/>
</dbReference>
<dbReference type="InterPro" id="IPR042213">
    <property type="entry name" value="NBD_C_sf"/>
</dbReference>
<evidence type="ECO:0000256" key="5">
    <source>
        <dbReference type="ARBA" id="ARBA00022840"/>
    </source>
</evidence>
<dbReference type="InterPro" id="IPR002204">
    <property type="entry name" value="3-OH-isobutyrate_DH-rel_CS"/>
</dbReference>
<dbReference type="PANTHER" id="PTHR43060">
    <property type="entry name" value="3-HYDROXYISOBUTYRATE DEHYDROGENASE-LIKE 1, MITOCHONDRIAL-RELATED"/>
    <property type="match status" value="1"/>
</dbReference>
<evidence type="ECO:0000259" key="10">
    <source>
        <dbReference type="Pfam" id="PF17042"/>
    </source>
</evidence>
<dbReference type="GO" id="GO:0016491">
    <property type="term" value="F:oxidoreductase activity"/>
    <property type="evidence" value="ECO:0007669"/>
    <property type="project" value="InterPro"/>
</dbReference>
<evidence type="ECO:0000256" key="6">
    <source>
        <dbReference type="ARBA" id="ARBA00023277"/>
    </source>
</evidence>
<reference evidence="11 12" key="1">
    <citation type="journal article" date="2011" name="PLoS Genet.">
        <title>Genome sequencing and comparative transcriptomics of the model entomopathogenic fungi Metarhizium anisopliae and M. acridum.</title>
        <authorList>
            <person name="Gao Q."/>
            <person name="Jin K."/>
            <person name="Ying S.H."/>
            <person name="Zhang Y."/>
            <person name="Xiao G."/>
            <person name="Shang Y."/>
            <person name="Duan Z."/>
            <person name="Hu X."/>
            <person name="Xie X.Q."/>
            <person name="Zhou G."/>
            <person name="Peng G."/>
            <person name="Luo Z."/>
            <person name="Huang W."/>
            <person name="Wang B."/>
            <person name="Fang W."/>
            <person name="Wang S."/>
            <person name="Zhong Y."/>
            <person name="Ma L.J."/>
            <person name="St Leger R.J."/>
            <person name="Zhao G.P."/>
            <person name="Pei Y."/>
            <person name="Feng M.G."/>
            <person name="Xia Y."/>
            <person name="Wang C."/>
        </authorList>
    </citation>
    <scope>NUCLEOTIDE SEQUENCE [LARGE SCALE GENOMIC DNA]</scope>
    <source>
        <strain evidence="11 12">CQMa 102</strain>
    </source>
</reference>
<keyword evidence="3" id="KW-0547">Nucleotide-binding</keyword>
<dbReference type="PROSITE" id="PS00895">
    <property type="entry name" value="3_HYDROXYISOBUT_DH"/>
    <property type="match status" value="1"/>
</dbReference>
<dbReference type="Pfam" id="PF17042">
    <property type="entry name" value="NBD_C"/>
    <property type="match status" value="1"/>
</dbReference>
<dbReference type="Pfam" id="PF07005">
    <property type="entry name" value="SBD_N"/>
    <property type="match status" value="1"/>
</dbReference>
<organism evidence="12">
    <name type="scientific">Metarhizium acridum (strain CQMa 102)</name>
    <dbReference type="NCBI Taxonomy" id="655827"/>
    <lineage>
        <taxon>Eukaryota</taxon>
        <taxon>Fungi</taxon>
        <taxon>Dikarya</taxon>
        <taxon>Ascomycota</taxon>
        <taxon>Pezizomycotina</taxon>
        <taxon>Sordariomycetes</taxon>
        <taxon>Hypocreomycetidae</taxon>
        <taxon>Hypocreales</taxon>
        <taxon>Clavicipitaceae</taxon>
        <taxon>Metarhizium</taxon>
    </lineage>
</organism>
<keyword evidence="2" id="KW-0808">Transferase</keyword>
<keyword evidence="5" id="KW-0067">ATP-binding</keyword>
<name>E9DVX3_METAQ</name>
<dbReference type="Proteomes" id="UP000002499">
    <property type="component" value="Unassembled WGS sequence"/>
</dbReference>
<dbReference type="Gene3D" id="3.40.980.20">
    <property type="entry name" value="Four-carbon acid sugar kinase, nucleotide binding domain"/>
    <property type="match status" value="1"/>
</dbReference>
<dbReference type="Gene3D" id="3.40.50.10840">
    <property type="entry name" value="Putative sugar-binding, N-terminal domain"/>
    <property type="match status" value="1"/>
</dbReference>
<dbReference type="InterPro" id="IPR013328">
    <property type="entry name" value="6PGD_dom2"/>
</dbReference>
<evidence type="ECO:0000256" key="1">
    <source>
        <dbReference type="ARBA" id="ARBA00005715"/>
    </source>
</evidence>
<dbReference type="InterPro" id="IPR031475">
    <property type="entry name" value="NBD_C"/>
</dbReference>
<dbReference type="Pfam" id="PF14833">
    <property type="entry name" value="NAD_binding_11"/>
    <property type="match status" value="2"/>
</dbReference>
<evidence type="ECO:0000259" key="7">
    <source>
        <dbReference type="Pfam" id="PF03446"/>
    </source>
</evidence>
<accession>E9DVX3</accession>
<dbReference type="SUPFAM" id="SSF142764">
    <property type="entry name" value="YgbK-like"/>
    <property type="match status" value="1"/>
</dbReference>